<evidence type="ECO:0000313" key="2">
    <source>
        <dbReference type="EMBL" id="GAG05011.1"/>
    </source>
</evidence>
<feature type="non-terminal residue" evidence="2">
    <location>
        <position position="1"/>
    </location>
</feature>
<comment type="caution">
    <text evidence="2">The sequence shown here is derived from an EMBL/GenBank/DDBJ whole genome shotgun (WGS) entry which is preliminary data.</text>
</comment>
<name>X0VWZ0_9ZZZZ</name>
<dbReference type="EMBL" id="BARS01020240">
    <property type="protein sequence ID" value="GAG05011.1"/>
    <property type="molecule type" value="Genomic_DNA"/>
</dbReference>
<dbReference type="PROSITE" id="PS51782">
    <property type="entry name" value="LYSM"/>
    <property type="match status" value="2"/>
</dbReference>
<reference evidence="2" key="1">
    <citation type="journal article" date="2014" name="Front. Microbiol.">
        <title>High frequency of phylogenetically diverse reductive dehalogenase-homologous genes in deep subseafloor sedimentary metagenomes.</title>
        <authorList>
            <person name="Kawai M."/>
            <person name="Futagami T."/>
            <person name="Toyoda A."/>
            <person name="Takaki Y."/>
            <person name="Nishi S."/>
            <person name="Hori S."/>
            <person name="Arai W."/>
            <person name="Tsubouchi T."/>
            <person name="Morono Y."/>
            <person name="Uchiyama I."/>
            <person name="Ito T."/>
            <person name="Fujiyama A."/>
            <person name="Inagaki F."/>
            <person name="Takami H."/>
        </authorList>
    </citation>
    <scope>NUCLEOTIDE SEQUENCE</scope>
    <source>
        <strain evidence="2">Expedition CK06-06</strain>
    </source>
</reference>
<dbReference type="SMART" id="SM00257">
    <property type="entry name" value="LysM"/>
    <property type="match status" value="2"/>
</dbReference>
<feature type="domain" description="LysM" evidence="1">
    <location>
        <begin position="139"/>
        <end position="188"/>
    </location>
</feature>
<protein>
    <recommendedName>
        <fullName evidence="1">LysM domain-containing protein</fullName>
    </recommendedName>
</protein>
<dbReference type="InterPro" id="IPR018392">
    <property type="entry name" value="LysM"/>
</dbReference>
<gene>
    <name evidence="2" type="ORF">S01H1_32673</name>
</gene>
<dbReference type="CDD" id="cd00118">
    <property type="entry name" value="LysM"/>
    <property type="match status" value="2"/>
</dbReference>
<dbReference type="SUPFAM" id="SSF54106">
    <property type="entry name" value="LysM domain"/>
    <property type="match status" value="2"/>
</dbReference>
<dbReference type="PANTHER" id="PTHR34700">
    <property type="entry name" value="POTASSIUM BINDING PROTEIN KBP"/>
    <property type="match status" value="1"/>
</dbReference>
<dbReference type="AlphaFoldDB" id="X0VWZ0"/>
<dbReference type="InterPro" id="IPR052196">
    <property type="entry name" value="Bact_Kbp"/>
</dbReference>
<dbReference type="InterPro" id="IPR036779">
    <property type="entry name" value="LysM_dom_sf"/>
</dbReference>
<evidence type="ECO:0000259" key="1">
    <source>
        <dbReference type="PROSITE" id="PS51782"/>
    </source>
</evidence>
<proteinExistence type="predicted"/>
<accession>X0VWZ0</accession>
<organism evidence="2">
    <name type="scientific">marine sediment metagenome</name>
    <dbReference type="NCBI Taxonomy" id="412755"/>
    <lineage>
        <taxon>unclassified sequences</taxon>
        <taxon>metagenomes</taxon>
        <taxon>ecological metagenomes</taxon>
    </lineage>
</organism>
<dbReference type="Pfam" id="PF01476">
    <property type="entry name" value="LysM"/>
    <property type="match status" value="2"/>
</dbReference>
<dbReference type="PANTHER" id="PTHR34700:SF4">
    <property type="entry name" value="PHAGE-LIKE ELEMENT PBSX PROTEIN XKDP"/>
    <property type="match status" value="1"/>
</dbReference>
<dbReference type="Gene3D" id="3.10.350.10">
    <property type="entry name" value="LysM domain"/>
    <property type="match status" value="2"/>
</dbReference>
<feature type="domain" description="LysM" evidence="1">
    <location>
        <begin position="58"/>
        <end position="105"/>
    </location>
</feature>
<sequence>AEEEYAAGAGEDEISVSVGGRGVVEPVVEPVAVEVSVAPDDEEVIEPVSREQEVEEYTTYVVKKGDTLSAIAQRFYGDASRWRLIAKANDLSNPNTVRVGMELIIPQQQKAKPSQPARPAVEPRIDVAASGEDRTKKARDYIVKKNDSLWKIAAAEYGDGNKWPTVFEANRDSIRNKNSLRPGQVISLPEP</sequence>